<name>A0AA87ZHY6_FICCA</name>
<sequence>MTRGLAQDVVYIGVKVSSIPVVGSAWAQDSMLGLRLKAGTRTRISPNLPEVVVQGPHGTGNDDGLVRNKALK</sequence>
<evidence type="ECO:0000313" key="2">
    <source>
        <dbReference type="EMBL" id="GMN32220.1"/>
    </source>
</evidence>
<evidence type="ECO:0000256" key="1">
    <source>
        <dbReference type="SAM" id="MobiDB-lite"/>
    </source>
</evidence>
<dbReference type="Proteomes" id="UP001187192">
    <property type="component" value="Unassembled WGS sequence"/>
</dbReference>
<keyword evidence="3" id="KW-1185">Reference proteome</keyword>
<proteinExistence type="predicted"/>
<protein>
    <submittedName>
        <fullName evidence="2">Uncharacterized protein</fullName>
    </submittedName>
</protein>
<gene>
    <name evidence="2" type="ORF">TIFTF001_048167</name>
</gene>
<reference evidence="2" key="1">
    <citation type="submission" date="2023-07" db="EMBL/GenBank/DDBJ databases">
        <title>draft genome sequence of fig (Ficus carica).</title>
        <authorList>
            <person name="Takahashi T."/>
            <person name="Nishimura K."/>
        </authorList>
    </citation>
    <scope>NUCLEOTIDE SEQUENCE</scope>
</reference>
<organism evidence="2 3">
    <name type="scientific">Ficus carica</name>
    <name type="common">Common fig</name>
    <dbReference type="NCBI Taxonomy" id="3494"/>
    <lineage>
        <taxon>Eukaryota</taxon>
        <taxon>Viridiplantae</taxon>
        <taxon>Streptophyta</taxon>
        <taxon>Embryophyta</taxon>
        <taxon>Tracheophyta</taxon>
        <taxon>Spermatophyta</taxon>
        <taxon>Magnoliopsida</taxon>
        <taxon>eudicotyledons</taxon>
        <taxon>Gunneridae</taxon>
        <taxon>Pentapetalae</taxon>
        <taxon>rosids</taxon>
        <taxon>fabids</taxon>
        <taxon>Rosales</taxon>
        <taxon>Moraceae</taxon>
        <taxon>Ficeae</taxon>
        <taxon>Ficus</taxon>
    </lineage>
</organism>
<comment type="caution">
    <text evidence="2">The sequence shown here is derived from an EMBL/GenBank/DDBJ whole genome shotgun (WGS) entry which is preliminary data.</text>
</comment>
<dbReference type="AlphaFoldDB" id="A0AA87ZHY6"/>
<dbReference type="EMBL" id="BTGU01005916">
    <property type="protein sequence ID" value="GMN32220.1"/>
    <property type="molecule type" value="Genomic_DNA"/>
</dbReference>
<feature type="region of interest" description="Disordered" evidence="1">
    <location>
        <begin position="50"/>
        <end position="72"/>
    </location>
</feature>
<evidence type="ECO:0000313" key="3">
    <source>
        <dbReference type="Proteomes" id="UP001187192"/>
    </source>
</evidence>
<accession>A0AA87ZHY6</accession>